<dbReference type="CDD" id="cd03216">
    <property type="entry name" value="ABC_Carb_Monos_I"/>
    <property type="match status" value="1"/>
</dbReference>
<evidence type="ECO:0000256" key="8">
    <source>
        <dbReference type="ARBA" id="ARBA00022967"/>
    </source>
</evidence>
<dbReference type="Proteomes" id="UP000548425">
    <property type="component" value="Unassembled WGS sequence"/>
</dbReference>
<dbReference type="GO" id="GO:0005886">
    <property type="term" value="C:plasma membrane"/>
    <property type="evidence" value="ECO:0007669"/>
    <property type="project" value="UniProtKB-SubCell"/>
</dbReference>
<evidence type="ECO:0000256" key="3">
    <source>
        <dbReference type="ARBA" id="ARBA00022475"/>
    </source>
</evidence>
<dbReference type="PROSITE" id="PS50893">
    <property type="entry name" value="ABC_TRANSPORTER_2"/>
    <property type="match status" value="2"/>
</dbReference>
<evidence type="ECO:0000313" key="12">
    <source>
        <dbReference type="Proteomes" id="UP000548425"/>
    </source>
</evidence>
<evidence type="ECO:0000256" key="5">
    <source>
        <dbReference type="ARBA" id="ARBA00022737"/>
    </source>
</evidence>
<organism evidence="11 12">
    <name type="scientific">Acinetobacter lwoffii</name>
    <dbReference type="NCBI Taxonomy" id="28090"/>
    <lineage>
        <taxon>Bacteria</taxon>
        <taxon>Pseudomonadati</taxon>
        <taxon>Pseudomonadota</taxon>
        <taxon>Gammaproteobacteria</taxon>
        <taxon>Moraxellales</taxon>
        <taxon>Moraxellaceae</taxon>
        <taxon>Acinetobacter</taxon>
    </lineage>
</organism>
<dbReference type="SUPFAM" id="SSF52540">
    <property type="entry name" value="P-loop containing nucleoside triphosphate hydrolases"/>
    <property type="match status" value="2"/>
</dbReference>
<dbReference type="InterPro" id="IPR017871">
    <property type="entry name" value="ABC_transporter-like_CS"/>
</dbReference>
<evidence type="ECO:0000256" key="2">
    <source>
        <dbReference type="ARBA" id="ARBA00022448"/>
    </source>
</evidence>
<keyword evidence="5" id="KW-0677">Repeat</keyword>
<dbReference type="InterPro" id="IPR003439">
    <property type="entry name" value="ABC_transporter-like_ATP-bd"/>
</dbReference>
<dbReference type="InterPro" id="IPR027417">
    <property type="entry name" value="P-loop_NTPase"/>
</dbReference>
<evidence type="ECO:0000256" key="6">
    <source>
        <dbReference type="ARBA" id="ARBA00022741"/>
    </source>
</evidence>
<comment type="subcellular location">
    <subcellularLocation>
        <location evidence="1">Cell membrane</location>
        <topology evidence="1">Peripheral membrane protein</topology>
    </subcellularLocation>
</comment>
<feature type="domain" description="ABC transporter" evidence="10">
    <location>
        <begin position="26"/>
        <end position="257"/>
    </location>
</feature>
<dbReference type="AlphaFoldDB" id="A0AAW3VEC5"/>
<comment type="caution">
    <text evidence="11">The sequence shown here is derived from an EMBL/GenBank/DDBJ whole genome shotgun (WGS) entry which is preliminary data.</text>
</comment>
<evidence type="ECO:0000256" key="4">
    <source>
        <dbReference type="ARBA" id="ARBA00022597"/>
    </source>
</evidence>
<dbReference type="PROSITE" id="PS00211">
    <property type="entry name" value="ABC_TRANSPORTER_1"/>
    <property type="match status" value="2"/>
</dbReference>
<dbReference type="CDD" id="cd03215">
    <property type="entry name" value="ABC_Carb_Monos_II"/>
    <property type="match status" value="1"/>
</dbReference>
<feature type="domain" description="ABC transporter" evidence="10">
    <location>
        <begin position="274"/>
        <end position="518"/>
    </location>
</feature>
<accession>A0AAW3VEC5</accession>
<name>A0AAW3VEC5_ACILW</name>
<evidence type="ECO:0000256" key="1">
    <source>
        <dbReference type="ARBA" id="ARBA00004202"/>
    </source>
</evidence>
<evidence type="ECO:0000256" key="7">
    <source>
        <dbReference type="ARBA" id="ARBA00022840"/>
    </source>
</evidence>
<dbReference type="Gene3D" id="3.40.50.300">
    <property type="entry name" value="P-loop containing nucleotide triphosphate hydrolases"/>
    <property type="match status" value="2"/>
</dbReference>
<proteinExistence type="predicted"/>
<dbReference type="InterPro" id="IPR050107">
    <property type="entry name" value="ABC_carbohydrate_import_ATPase"/>
</dbReference>
<keyword evidence="3" id="KW-1003">Cell membrane</keyword>
<evidence type="ECO:0000256" key="9">
    <source>
        <dbReference type="ARBA" id="ARBA00023136"/>
    </source>
</evidence>
<keyword evidence="9" id="KW-0472">Membrane</keyword>
<dbReference type="PANTHER" id="PTHR43790">
    <property type="entry name" value="CARBOHYDRATE TRANSPORT ATP-BINDING PROTEIN MG119-RELATED"/>
    <property type="match status" value="1"/>
</dbReference>
<dbReference type="SMART" id="SM00382">
    <property type="entry name" value="AAA"/>
    <property type="match status" value="1"/>
</dbReference>
<keyword evidence="7 11" id="KW-0067">ATP-binding</keyword>
<keyword evidence="2" id="KW-0813">Transport</keyword>
<dbReference type="PANTHER" id="PTHR43790:SF4">
    <property type="entry name" value="GUANOSINE IMPORT ATP-BINDING PROTEIN NUPO"/>
    <property type="match status" value="1"/>
</dbReference>
<keyword evidence="4 11" id="KW-0762">Sugar transport</keyword>
<dbReference type="Pfam" id="PF00005">
    <property type="entry name" value="ABC_tran"/>
    <property type="match status" value="2"/>
</dbReference>
<evidence type="ECO:0000313" key="11">
    <source>
        <dbReference type="EMBL" id="MBB6363216.1"/>
    </source>
</evidence>
<dbReference type="InterPro" id="IPR003593">
    <property type="entry name" value="AAA+_ATPase"/>
</dbReference>
<dbReference type="GO" id="GO:0016887">
    <property type="term" value="F:ATP hydrolysis activity"/>
    <property type="evidence" value="ECO:0007669"/>
    <property type="project" value="InterPro"/>
</dbReference>
<reference evidence="11 12" key="1">
    <citation type="submission" date="2020-08" db="EMBL/GenBank/DDBJ databases">
        <title>Functional genomics of gut bacteria from endangered species of beetles.</title>
        <authorList>
            <person name="Carlos-Shanley C."/>
        </authorList>
    </citation>
    <scope>NUCLEOTIDE SEQUENCE [LARGE SCALE GENOMIC DNA]</scope>
    <source>
        <strain evidence="11 12">S00127</strain>
    </source>
</reference>
<sequence length="533" mass="58602">MMTSQHDRSAHAQELNARSSSGVPRLQLINICKSYNSLKANDQIHLTVQPGQIHAILGENGAGKSTLMKIIYGATKANQGQILWNGKEVHIDNPSMARKLGIGMVYQHFSLFETLTVVENISLGLDEKIPLKALSQKIIAVSEQYGLPIDPRREVHSLSVGERQRVEIIRCLLQNPALIILDEPTSVLTPQAVRQLFKTLRLLASQGVSILYISHKLHEIKELCDEATILRNGRVTGNVNPKDNSTSDLARLMIGRDLPTYVRPEYTGEKQILFQVENLNYQSDDPFGVSLKNINLNIFAGEIVGIAGISGNGQAELLSLLSGENSLKHGRMVLDQIDISRFSSGQRRDLGLGFVPEERLGRGAVPNMTLSQNALLTAFRQNLTQWGLIKFAQCKLFAEHCIEKFGVKASGPEAEARSLSGGNLQKFIVGREILQNPKFLIVAQPTWGVDVGASMFIRQTLIDLSRQGVAILVISEELEELFEISDRLCVLANGELSPAIPTHETNTENVGILMSGIPGHDTAIIVEEQQAHA</sequence>
<dbReference type="GO" id="GO:0005524">
    <property type="term" value="F:ATP binding"/>
    <property type="evidence" value="ECO:0007669"/>
    <property type="project" value="UniProtKB-KW"/>
</dbReference>
<keyword evidence="8" id="KW-1278">Translocase</keyword>
<gene>
    <name evidence="11" type="ORF">HNP34_001348</name>
</gene>
<dbReference type="EMBL" id="JACHLA010000005">
    <property type="protein sequence ID" value="MBB6363216.1"/>
    <property type="molecule type" value="Genomic_DNA"/>
</dbReference>
<evidence type="ECO:0000259" key="10">
    <source>
        <dbReference type="PROSITE" id="PS50893"/>
    </source>
</evidence>
<dbReference type="FunFam" id="3.40.50.300:FF:000127">
    <property type="entry name" value="Ribose import ATP-binding protein RbsA"/>
    <property type="match status" value="1"/>
</dbReference>
<protein>
    <submittedName>
        <fullName evidence="11">Simple sugar transport system ATP-binding protein</fullName>
    </submittedName>
</protein>
<keyword evidence="6" id="KW-0547">Nucleotide-binding</keyword>
<dbReference type="RefSeq" id="WP_180087034.1">
    <property type="nucleotide sequence ID" value="NZ_JACHLA010000005.1"/>
</dbReference>